<organism evidence="1 2">
    <name type="scientific">Peribacillus simplex</name>
    <dbReference type="NCBI Taxonomy" id="1478"/>
    <lineage>
        <taxon>Bacteria</taxon>
        <taxon>Bacillati</taxon>
        <taxon>Bacillota</taxon>
        <taxon>Bacilli</taxon>
        <taxon>Bacillales</taxon>
        <taxon>Bacillaceae</taxon>
        <taxon>Peribacillus</taxon>
    </lineage>
</organism>
<name>A0A8B5Y373_9BACI</name>
<dbReference type="AlphaFoldDB" id="A0A8B5Y373"/>
<evidence type="ECO:0000313" key="1">
    <source>
        <dbReference type="EMBL" id="TVX83171.1"/>
    </source>
</evidence>
<gene>
    <name evidence="1" type="ORF">FQP34_06290</name>
</gene>
<sequence>MIVEAQRLVGFFFWVKTRTYDWCFLKGNGKIIESKSNWKQKPSQKDESISGMMDLDIML</sequence>
<accession>A0A8B5Y373</accession>
<proteinExistence type="predicted"/>
<evidence type="ECO:0000313" key="2">
    <source>
        <dbReference type="Proteomes" id="UP000317770"/>
    </source>
</evidence>
<reference evidence="1 2" key="1">
    <citation type="submission" date="2019-07" db="EMBL/GenBank/DDBJ databases">
        <title>Genome assembly of Bacillus simplex strain GGC-P6A.</title>
        <authorList>
            <person name="Jennings M.E."/>
            <person name="Barton H.A."/>
        </authorList>
    </citation>
    <scope>NUCLEOTIDE SEQUENCE [LARGE SCALE GENOMIC DNA]</scope>
    <source>
        <strain evidence="1 2">GGC-P6A</strain>
    </source>
</reference>
<dbReference type="Proteomes" id="UP000317770">
    <property type="component" value="Unassembled WGS sequence"/>
</dbReference>
<comment type="caution">
    <text evidence="1">The sequence shown here is derived from an EMBL/GenBank/DDBJ whole genome shotgun (WGS) entry which is preliminary data.</text>
</comment>
<protein>
    <submittedName>
        <fullName evidence="1">Uncharacterized protein</fullName>
    </submittedName>
</protein>
<dbReference type="EMBL" id="VNKI01000002">
    <property type="protein sequence ID" value="TVX83171.1"/>
    <property type="molecule type" value="Genomic_DNA"/>
</dbReference>